<comment type="caution">
    <text evidence="2">The sequence shown here is derived from an EMBL/GenBank/DDBJ whole genome shotgun (WGS) entry which is preliminary data.</text>
</comment>
<keyword evidence="3" id="KW-1185">Reference proteome</keyword>
<dbReference type="OrthoDB" id="999762at2759"/>
<evidence type="ECO:0000313" key="3">
    <source>
        <dbReference type="Proteomes" id="UP000257109"/>
    </source>
</evidence>
<reference evidence="2" key="1">
    <citation type="submission" date="2018-05" db="EMBL/GenBank/DDBJ databases">
        <title>Draft genome of Mucuna pruriens seed.</title>
        <authorList>
            <person name="Nnadi N.E."/>
            <person name="Vos R."/>
            <person name="Hasami M.H."/>
            <person name="Devisetty U.K."/>
            <person name="Aguiy J.C."/>
        </authorList>
    </citation>
    <scope>NUCLEOTIDE SEQUENCE [LARGE SCALE GENOMIC DNA]</scope>
    <source>
        <strain evidence="2">JCA_2017</strain>
    </source>
</reference>
<evidence type="ECO:0000256" key="1">
    <source>
        <dbReference type="SAM" id="MobiDB-lite"/>
    </source>
</evidence>
<dbReference type="EMBL" id="QJKJ01002679">
    <property type="protein sequence ID" value="RDY01805.1"/>
    <property type="molecule type" value="Genomic_DNA"/>
</dbReference>
<sequence>MMDQRMIDVASGGALMDKMPVAAKHLISNMASKTQQFGIKGETPSQMVNEVSMVDNLRLENQLIELTLLVRLLPVRQQQPSMETRVYNICTFVEYPTNMCPILQETESNHLESVGSIESNRTRVSHMIVNNLEGNNTDRIQFKGNIQLINSDSPKVHLRVKIAFNRIRDTKHHHSNRSNNREGYHRATHHL</sequence>
<feature type="region of interest" description="Disordered" evidence="1">
    <location>
        <begin position="168"/>
        <end position="191"/>
    </location>
</feature>
<gene>
    <name evidence="2" type="ORF">CR513_14822</name>
</gene>
<name>A0A371HGA4_MUCPR</name>
<organism evidence="2 3">
    <name type="scientific">Mucuna pruriens</name>
    <name type="common">Velvet bean</name>
    <name type="synonym">Dolichos pruriens</name>
    <dbReference type="NCBI Taxonomy" id="157652"/>
    <lineage>
        <taxon>Eukaryota</taxon>
        <taxon>Viridiplantae</taxon>
        <taxon>Streptophyta</taxon>
        <taxon>Embryophyta</taxon>
        <taxon>Tracheophyta</taxon>
        <taxon>Spermatophyta</taxon>
        <taxon>Magnoliopsida</taxon>
        <taxon>eudicotyledons</taxon>
        <taxon>Gunneridae</taxon>
        <taxon>Pentapetalae</taxon>
        <taxon>rosids</taxon>
        <taxon>fabids</taxon>
        <taxon>Fabales</taxon>
        <taxon>Fabaceae</taxon>
        <taxon>Papilionoideae</taxon>
        <taxon>50 kb inversion clade</taxon>
        <taxon>NPAAA clade</taxon>
        <taxon>indigoferoid/millettioid clade</taxon>
        <taxon>Phaseoleae</taxon>
        <taxon>Mucuna</taxon>
    </lineage>
</organism>
<accession>A0A371HGA4</accession>
<dbReference type="Proteomes" id="UP000257109">
    <property type="component" value="Unassembled WGS sequence"/>
</dbReference>
<evidence type="ECO:0000313" key="2">
    <source>
        <dbReference type="EMBL" id="RDY01805.1"/>
    </source>
</evidence>
<dbReference type="AlphaFoldDB" id="A0A371HGA4"/>
<protein>
    <submittedName>
        <fullName evidence="2">Uncharacterized protein</fullName>
    </submittedName>
</protein>
<proteinExistence type="predicted"/>
<feature type="non-terminal residue" evidence="2">
    <location>
        <position position="1"/>
    </location>
</feature>